<dbReference type="GO" id="GO:0005739">
    <property type="term" value="C:mitochondrion"/>
    <property type="evidence" value="ECO:0007669"/>
    <property type="project" value="UniProtKB-SubCell"/>
</dbReference>
<dbReference type="EMBL" id="NLAX01000701">
    <property type="protein sequence ID" value="PKS07605.1"/>
    <property type="molecule type" value="Genomic_DNA"/>
</dbReference>
<dbReference type="PANTHER" id="PTHR46103:SF1">
    <property type="entry name" value="RRNA METHYLTRANSFERASE 1, MITOCHONDRIAL"/>
    <property type="match status" value="1"/>
</dbReference>
<dbReference type="STRING" id="41688.A0A2N3N5A0"/>
<dbReference type="Gene3D" id="3.40.1280.10">
    <property type="match status" value="1"/>
</dbReference>
<evidence type="ECO:0000313" key="12">
    <source>
        <dbReference type="EMBL" id="PKS07605.1"/>
    </source>
</evidence>
<dbReference type="InterPro" id="IPR047182">
    <property type="entry name" value="MRM1"/>
</dbReference>
<feature type="compositionally biased region" description="Polar residues" evidence="10">
    <location>
        <begin position="173"/>
        <end position="184"/>
    </location>
</feature>
<evidence type="ECO:0000259" key="11">
    <source>
        <dbReference type="SMART" id="SM00967"/>
    </source>
</evidence>
<reference evidence="12 13" key="1">
    <citation type="journal article" date="2017" name="G3 (Bethesda)">
        <title>First Draft Genome Sequence of the Pathogenic Fungus Lomentospora prolificans (Formerly Scedosporium prolificans).</title>
        <authorList>
            <person name="Luo R."/>
            <person name="Zimin A."/>
            <person name="Workman R."/>
            <person name="Fan Y."/>
            <person name="Pertea G."/>
            <person name="Grossman N."/>
            <person name="Wear M.P."/>
            <person name="Jia B."/>
            <person name="Miller H."/>
            <person name="Casadevall A."/>
            <person name="Timp W."/>
            <person name="Zhang S.X."/>
            <person name="Salzberg S.L."/>
        </authorList>
    </citation>
    <scope>NUCLEOTIDE SEQUENCE [LARGE SCALE GENOMIC DNA]</scope>
    <source>
        <strain evidence="12 13">JHH-5317</strain>
    </source>
</reference>
<dbReference type="SMART" id="SM00967">
    <property type="entry name" value="SpoU_sub_bind"/>
    <property type="match status" value="1"/>
</dbReference>
<dbReference type="Proteomes" id="UP000233524">
    <property type="component" value="Unassembled WGS sequence"/>
</dbReference>
<comment type="similarity">
    <text evidence="2">Belongs to the class IV-like SAM-binding methyltransferase superfamily. RNA methyltransferase TrmH family.</text>
</comment>
<keyword evidence="13" id="KW-1185">Reference proteome</keyword>
<keyword evidence="7" id="KW-0809">Transit peptide</keyword>
<name>A0A2N3N5A0_9PEZI</name>
<dbReference type="VEuPathDB" id="FungiDB:jhhlp_006211"/>
<dbReference type="FunCoup" id="A0A2N3N5A0">
    <property type="interactions" value="205"/>
</dbReference>
<feature type="compositionally biased region" description="Basic and acidic residues" evidence="10">
    <location>
        <begin position="531"/>
        <end position="547"/>
    </location>
</feature>
<keyword evidence="6" id="KW-0949">S-adenosyl-L-methionine</keyword>
<proteinExistence type="inferred from homology"/>
<feature type="region of interest" description="Disordered" evidence="10">
    <location>
        <begin position="511"/>
        <end position="547"/>
    </location>
</feature>
<keyword evidence="4" id="KW-0489">Methyltransferase</keyword>
<evidence type="ECO:0000256" key="10">
    <source>
        <dbReference type="SAM" id="MobiDB-lite"/>
    </source>
</evidence>
<evidence type="ECO:0000256" key="6">
    <source>
        <dbReference type="ARBA" id="ARBA00022691"/>
    </source>
</evidence>
<evidence type="ECO:0000256" key="1">
    <source>
        <dbReference type="ARBA" id="ARBA00004173"/>
    </source>
</evidence>
<dbReference type="PANTHER" id="PTHR46103">
    <property type="entry name" value="RRNA METHYLTRANSFERASE 1, MITOCHONDRIAL"/>
    <property type="match status" value="1"/>
</dbReference>
<dbReference type="CDD" id="cd18105">
    <property type="entry name" value="SpoU-like_MRM1"/>
    <property type="match status" value="1"/>
</dbReference>
<evidence type="ECO:0000256" key="3">
    <source>
        <dbReference type="ARBA" id="ARBA00022552"/>
    </source>
</evidence>
<dbReference type="InterPro" id="IPR047261">
    <property type="entry name" value="MRM1_MeTrfase_dom"/>
</dbReference>
<keyword evidence="3" id="KW-0698">rRNA processing</keyword>
<comment type="caution">
    <text evidence="12">The sequence shown here is derived from an EMBL/GenBank/DDBJ whole genome shotgun (WGS) entry which is preliminary data.</text>
</comment>
<dbReference type="InterPro" id="IPR013123">
    <property type="entry name" value="SpoU_subst-bd"/>
</dbReference>
<dbReference type="Gene3D" id="3.30.1330.30">
    <property type="match status" value="1"/>
</dbReference>
<evidence type="ECO:0000313" key="13">
    <source>
        <dbReference type="Proteomes" id="UP000233524"/>
    </source>
</evidence>
<dbReference type="InterPro" id="IPR029064">
    <property type="entry name" value="Ribosomal_eL30-like_sf"/>
</dbReference>
<protein>
    <recommendedName>
        <fullName evidence="9">rRNA methyltransferase 1, mitochondrial</fullName>
    </recommendedName>
</protein>
<dbReference type="InterPro" id="IPR029026">
    <property type="entry name" value="tRNA_m1G_MTases_N"/>
</dbReference>
<keyword evidence="5" id="KW-0808">Transferase</keyword>
<evidence type="ECO:0000256" key="8">
    <source>
        <dbReference type="ARBA" id="ARBA00023128"/>
    </source>
</evidence>
<dbReference type="InterPro" id="IPR029028">
    <property type="entry name" value="Alpha/beta_knot_MTases"/>
</dbReference>
<dbReference type="Pfam" id="PF00588">
    <property type="entry name" value="SpoU_methylase"/>
    <property type="match status" value="1"/>
</dbReference>
<dbReference type="OrthoDB" id="270651at2759"/>
<feature type="domain" description="RNA 2-O ribose methyltransferase substrate binding" evidence="11">
    <location>
        <begin position="218"/>
        <end position="298"/>
    </location>
</feature>
<feature type="region of interest" description="Disordered" evidence="10">
    <location>
        <begin position="138"/>
        <end position="205"/>
    </location>
</feature>
<gene>
    <name evidence="12" type="ORF">jhhlp_006211</name>
</gene>
<evidence type="ECO:0000256" key="2">
    <source>
        <dbReference type="ARBA" id="ARBA00007228"/>
    </source>
</evidence>
<feature type="compositionally biased region" description="Basic and acidic residues" evidence="10">
    <location>
        <begin position="72"/>
        <end position="90"/>
    </location>
</feature>
<feature type="region of interest" description="Disordered" evidence="10">
    <location>
        <begin position="41"/>
        <end position="114"/>
    </location>
</feature>
<comment type="subcellular location">
    <subcellularLocation>
        <location evidence="1">Mitochondrion</location>
    </subcellularLocation>
</comment>
<dbReference type="GO" id="GO:0016435">
    <property type="term" value="F:rRNA (guanine) methyltransferase activity"/>
    <property type="evidence" value="ECO:0007669"/>
    <property type="project" value="TreeGrafter"/>
</dbReference>
<evidence type="ECO:0000256" key="5">
    <source>
        <dbReference type="ARBA" id="ARBA00022679"/>
    </source>
</evidence>
<evidence type="ECO:0000256" key="9">
    <source>
        <dbReference type="ARBA" id="ARBA00034881"/>
    </source>
</evidence>
<dbReference type="SUPFAM" id="SSF75217">
    <property type="entry name" value="alpha/beta knot"/>
    <property type="match status" value="1"/>
</dbReference>
<evidence type="ECO:0000256" key="7">
    <source>
        <dbReference type="ARBA" id="ARBA00022946"/>
    </source>
</evidence>
<dbReference type="InterPro" id="IPR001537">
    <property type="entry name" value="SpoU_MeTrfase"/>
</dbReference>
<dbReference type="GO" id="GO:0003723">
    <property type="term" value="F:RNA binding"/>
    <property type="evidence" value="ECO:0007669"/>
    <property type="project" value="InterPro"/>
</dbReference>
<sequence length="547" mass="59874">MISALRLTTQATPSYSFWNRLLSRPRNAAFASSLSAIHRGIHRSDPGAHRARGRVRGERGRPTTSPNGRPANDARDRSRNLTAKEVRDAIVNEDTESTAGRQSRRKRFHNPESNFGKKSLVYRMKFGDLKDKATSILASNQKAHEEARVKATPRGQRRTEPSSQRTEAKSRWNKSTSEKSQTNIEGARHEFEEDTKQRGPKKNKHPISVRYTTAASQFLFGKSVVKAALAMGKRKSYHLYILEGEKRQQDYESLRSLVKAKRIPVTVVKDAGKALMDKMSGGRPHNGYVLEASPLPQIPVSSLGPLIGNPWKPAFAVTLGRQSAEEEAINGTDSVLYYQNRKLQKPLVLLLNEVLDPGNMGALLRTARFLGVSAVAITRHGSASLTPVVLKASAGAAEEIPLVTVDSAIDFISGSKAAGWRIYAAAPLTSRKDARKITLDQVEEQNPLSAAPCVLVLGSEGQGLPWALRREADYEVSIPGTTSNTSVDSLNVSVAGGVLCNAFLRIRQPKKEDPAPVNVSGDAQMEQDGSSAEKRESAKRVEEEGLF</sequence>
<dbReference type="Pfam" id="PF08032">
    <property type="entry name" value="SpoU_sub_bind"/>
    <property type="match status" value="1"/>
</dbReference>
<accession>A0A2N3N5A0</accession>
<dbReference type="SUPFAM" id="SSF55315">
    <property type="entry name" value="L30e-like"/>
    <property type="match status" value="1"/>
</dbReference>
<feature type="compositionally biased region" description="Basic and acidic residues" evidence="10">
    <location>
        <begin position="186"/>
        <end position="197"/>
    </location>
</feature>
<keyword evidence="8" id="KW-0496">Mitochondrion</keyword>
<dbReference type="AlphaFoldDB" id="A0A2N3N5A0"/>
<organism evidence="12 13">
    <name type="scientific">Lomentospora prolificans</name>
    <dbReference type="NCBI Taxonomy" id="41688"/>
    <lineage>
        <taxon>Eukaryota</taxon>
        <taxon>Fungi</taxon>
        <taxon>Dikarya</taxon>
        <taxon>Ascomycota</taxon>
        <taxon>Pezizomycotina</taxon>
        <taxon>Sordariomycetes</taxon>
        <taxon>Hypocreomycetidae</taxon>
        <taxon>Microascales</taxon>
        <taxon>Microascaceae</taxon>
        <taxon>Lomentospora</taxon>
    </lineage>
</organism>
<dbReference type="InParanoid" id="A0A2N3N5A0"/>
<evidence type="ECO:0000256" key="4">
    <source>
        <dbReference type="ARBA" id="ARBA00022603"/>
    </source>
</evidence>